<dbReference type="SUPFAM" id="SSF52540">
    <property type="entry name" value="P-loop containing nucleoside triphosphate hydrolases"/>
    <property type="match status" value="1"/>
</dbReference>
<protein>
    <submittedName>
        <fullName evidence="5">ABC transporter ATP-binding protein</fullName>
    </submittedName>
</protein>
<dbReference type="PANTHER" id="PTHR43158:SF5">
    <property type="entry name" value="ABC TRANSPORTER, ATP-BINDING PROTEIN"/>
    <property type="match status" value="1"/>
</dbReference>
<dbReference type="InterPro" id="IPR027417">
    <property type="entry name" value="P-loop_NTPase"/>
</dbReference>
<dbReference type="InterPro" id="IPR003593">
    <property type="entry name" value="AAA+_ATPase"/>
</dbReference>
<accession>A0A934X7G9</accession>
<evidence type="ECO:0000259" key="4">
    <source>
        <dbReference type="PROSITE" id="PS50893"/>
    </source>
</evidence>
<evidence type="ECO:0000256" key="3">
    <source>
        <dbReference type="SAM" id="MobiDB-lite"/>
    </source>
</evidence>
<dbReference type="EMBL" id="JADIXZ010000008">
    <property type="protein sequence ID" value="MBK6302217.1"/>
    <property type="molecule type" value="Genomic_DNA"/>
</dbReference>
<name>A0A934X7G9_9MICO</name>
<dbReference type="GO" id="GO:0016887">
    <property type="term" value="F:ATP hydrolysis activity"/>
    <property type="evidence" value="ECO:0007669"/>
    <property type="project" value="InterPro"/>
</dbReference>
<reference evidence="5 6" key="1">
    <citation type="submission" date="2020-10" db="EMBL/GenBank/DDBJ databases">
        <title>Connecting structure to function with the recovery of over 1000 high-quality activated sludge metagenome-assembled genomes encoding full-length rRNA genes using long-read sequencing.</title>
        <authorList>
            <person name="Singleton C.M."/>
            <person name="Petriglieri F."/>
            <person name="Kristensen J.M."/>
            <person name="Kirkegaard R.H."/>
            <person name="Michaelsen T.Y."/>
            <person name="Andersen M.H."/>
            <person name="Karst S.M."/>
            <person name="Dueholm M.S."/>
            <person name="Nielsen P.H."/>
            <person name="Albertsen M."/>
        </authorList>
    </citation>
    <scope>NUCLEOTIDE SEQUENCE [LARGE SCALE GENOMIC DNA]</scope>
    <source>
        <strain evidence="5">AalE_18-Q3-R2-46_BAT3C.188</strain>
    </source>
</reference>
<dbReference type="SMART" id="SM00382">
    <property type="entry name" value="AAA"/>
    <property type="match status" value="1"/>
</dbReference>
<dbReference type="AlphaFoldDB" id="A0A934X7G9"/>
<comment type="caution">
    <text evidence="5">The sequence shown here is derived from an EMBL/GenBank/DDBJ whole genome shotgun (WGS) entry which is preliminary data.</text>
</comment>
<gene>
    <name evidence="5" type="ORF">IPF40_14675</name>
</gene>
<keyword evidence="2 5" id="KW-0067">ATP-binding</keyword>
<proteinExistence type="predicted"/>
<dbReference type="Gene3D" id="3.40.50.300">
    <property type="entry name" value="P-loop containing nucleotide triphosphate hydrolases"/>
    <property type="match status" value="1"/>
</dbReference>
<dbReference type="Proteomes" id="UP000718281">
    <property type="component" value="Unassembled WGS sequence"/>
</dbReference>
<feature type="region of interest" description="Disordered" evidence="3">
    <location>
        <begin position="321"/>
        <end position="355"/>
    </location>
</feature>
<dbReference type="GO" id="GO:0005524">
    <property type="term" value="F:ATP binding"/>
    <property type="evidence" value="ECO:0007669"/>
    <property type="project" value="UniProtKB-KW"/>
</dbReference>
<evidence type="ECO:0000313" key="6">
    <source>
        <dbReference type="Proteomes" id="UP000718281"/>
    </source>
</evidence>
<organism evidence="5 6">
    <name type="scientific">Candidatus Phosphoribacter hodrii</name>
    <dbReference type="NCBI Taxonomy" id="2953743"/>
    <lineage>
        <taxon>Bacteria</taxon>
        <taxon>Bacillati</taxon>
        <taxon>Actinomycetota</taxon>
        <taxon>Actinomycetes</taxon>
        <taxon>Micrococcales</taxon>
        <taxon>Dermatophilaceae</taxon>
        <taxon>Candidatus Phosphoribacter</taxon>
    </lineage>
</organism>
<evidence type="ECO:0000256" key="2">
    <source>
        <dbReference type="ARBA" id="ARBA00022840"/>
    </source>
</evidence>
<sequence length="355" mass="37802">MSTPTAGPAAGTATAGTPTGIATGITTASAGITLRGLTKSYGTTEVLVDVSATLEPGRIYGLLGANGTGKTTLLACIAGHTFRDGGEIRIDGHDPLEHAPTLARLCFVHEDQAYNDAFSVADILAVMPTFYPEWDDEIATRLMRRFRIPRRTRSRKLSRGQRSALAIVLALASGAAYTFLDEPYLGLDATARGIFYDELLAVYAASHERAAAGTTAPRTFIMSTHLIDEAAELIEEVLVLDRGRIVLQADVEDARRTAFLARGFEADVLALAAGRELLSMRRLGGIVTATIRGELSSDERQRAEAARVSIEPTTLQEFVAAIGQHGESDQPAPHLAPHPAPLPASQSASESRSLK</sequence>
<dbReference type="PROSITE" id="PS50893">
    <property type="entry name" value="ABC_TRANSPORTER_2"/>
    <property type="match status" value="1"/>
</dbReference>
<dbReference type="InterPro" id="IPR003439">
    <property type="entry name" value="ABC_transporter-like_ATP-bd"/>
</dbReference>
<feature type="domain" description="ABC transporter" evidence="4">
    <location>
        <begin position="32"/>
        <end position="267"/>
    </location>
</feature>
<keyword evidence="1" id="KW-0547">Nucleotide-binding</keyword>
<evidence type="ECO:0000256" key="1">
    <source>
        <dbReference type="ARBA" id="ARBA00022741"/>
    </source>
</evidence>
<evidence type="ECO:0000313" key="5">
    <source>
        <dbReference type="EMBL" id="MBK6302217.1"/>
    </source>
</evidence>
<dbReference type="Pfam" id="PF00005">
    <property type="entry name" value="ABC_tran"/>
    <property type="match status" value="1"/>
</dbReference>
<dbReference type="PANTHER" id="PTHR43158">
    <property type="entry name" value="SKFA PEPTIDE EXPORT ATP-BINDING PROTEIN SKFE"/>
    <property type="match status" value="1"/>
</dbReference>
<dbReference type="CDD" id="cd03230">
    <property type="entry name" value="ABC_DR_subfamily_A"/>
    <property type="match status" value="1"/>
</dbReference>